<accession>A0AAE1E8A4</accession>
<feature type="region of interest" description="Disordered" evidence="1">
    <location>
        <begin position="43"/>
        <end position="103"/>
    </location>
</feature>
<name>A0AAE1E8A4_9GAST</name>
<reference evidence="2" key="1">
    <citation type="journal article" date="2023" name="G3 (Bethesda)">
        <title>A reference genome for the long-term kleptoplast-retaining sea slug Elysia crispata morphotype clarki.</title>
        <authorList>
            <person name="Eastman K.E."/>
            <person name="Pendleton A.L."/>
            <person name="Shaikh M.A."/>
            <person name="Suttiyut T."/>
            <person name="Ogas R."/>
            <person name="Tomko P."/>
            <person name="Gavelis G."/>
            <person name="Widhalm J.R."/>
            <person name="Wisecaver J.H."/>
        </authorList>
    </citation>
    <scope>NUCLEOTIDE SEQUENCE</scope>
    <source>
        <strain evidence="2">ECLA1</strain>
    </source>
</reference>
<sequence length="103" mass="11993">MEKEIKKRPRSCLKKTRLGRTYHPPNFPLFLAYKKWPAYDSREPDLMEHNLPKRQVQRPCAARSAPPQKWTEEPSKTEEKEGGEDESLVSSTLALNLVQDKKT</sequence>
<dbReference type="EMBL" id="JAWDGP010000735">
    <property type="protein sequence ID" value="KAK3797926.1"/>
    <property type="molecule type" value="Genomic_DNA"/>
</dbReference>
<feature type="compositionally biased region" description="Basic residues" evidence="1">
    <location>
        <begin position="1"/>
        <end position="20"/>
    </location>
</feature>
<gene>
    <name evidence="2" type="ORF">RRG08_014004</name>
</gene>
<comment type="caution">
    <text evidence="2">The sequence shown here is derived from an EMBL/GenBank/DDBJ whole genome shotgun (WGS) entry which is preliminary data.</text>
</comment>
<evidence type="ECO:0000313" key="3">
    <source>
        <dbReference type="Proteomes" id="UP001283361"/>
    </source>
</evidence>
<feature type="region of interest" description="Disordered" evidence="1">
    <location>
        <begin position="1"/>
        <end position="25"/>
    </location>
</feature>
<evidence type="ECO:0000313" key="2">
    <source>
        <dbReference type="EMBL" id="KAK3797926.1"/>
    </source>
</evidence>
<evidence type="ECO:0000256" key="1">
    <source>
        <dbReference type="SAM" id="MobiDB-lite"/>
    </source>
</evidence>
<organism evidence="2 3">
    <name type="scientific">Elysia crispata</name>
    <name type="common">lettuce slug</name>
    <dbReference type="NCBI Taxonomy" id="231223"/>
    <lineage>
        <taxon>Eukaryota</taxon>
        <taxon>Metazoa</taxon>
        <taxon>Spiralia</taxon>
        <taxon>Lophotrochozoa</taxon>
        <taxon>Mollusca</taxon>
        <taxon>Gastropoda</taxon>
        <taxon>Heterobranchia</taxon>
        <taxon>Euthyneura</taxon>
        <taxon>Panpulmonata</taxon>
        <taxon>Sacoglossa</taxon>
        <taxon>Placobranchoidea</taxon>
        <taxon>Plakobranchidae</taxon>
        <taxon>Elysia</taxon>
    </lineage>
</organism>
<keyword evidence="3" id="KW-1185">Reference proteome</keyword>
<dbReference type="Proteomes" id="UP001283361">
    <property type="component" value="Unassembled WGS sequence"/>
</dbReference>
<proteinExistence type="predicted"/>
<feature type="compositionally biased region" description="Basic and acidic residues" evidence="1">
    <location>
        <begin position="70"/>
        <end position="80"/>
    </location>
</feature>
<protein>
    <submittedName>
        <fullName evidence="2">Uncharacterized protein</fullName>
    </submittedName>
</protein>
<dbReference type="AlphaFoldDB" id="A0AAE1E8A4"/>